<evidence type="ECO:0000256" key="1">
    <source>
        <dbReference type="ARBA" id="ARBA00004308"/>
    </source>
</evidence>
<dbReference type="InterPro" id="IPR016024">
    <property type="entry name" value="ARM-type_fold"/>
</dbReference>
<dbReference type="OMA" id="QRCYEFS"/>
<evidence type="ECO:0000259" key="7">
    <source>
        <dbReference type="SMART" id="SM01356"/>
    </source>
</evidence>
<reference evidence="9" key="1">
    <citation type="submission" date="2015-09" db="EMBL/GenBank/DDBJ databases">
        <authorList>
            <consortium name="Pathogen Informatics"/>
        </authorList>
    </citation>
    <scope>NUCLEOTIDE SEQUENCE [LARGE SCALE GENOMIC DNA]</scope>
    <source>
        <strain evidence="9">Lake Konstanz</strain>
    </source>
</reference>
<dbReference type="SMART" id="SM01356">
    <property type="entry name" value="AP4E_app_platf"/>
    <property type="match status" value="1"/>
</dbReference>
<evidence type="ECO:0000256" key="6">
    <source>
        <dbReference type="SAM" id="MobiDB-lite"/>
    </source>
</evidence>
<evidence type="ECO:0000256" key="3">
    <source>
        <dbReference type="ARBA" id="ARBA00022927"/>
    </source>
</evidence>
<evidence type="ECO:0000256" key="4">
    <source>
        <dbReference type="ARBA" id="ARBA00023136"/>
    </source>
</evidence>
<keyword evidence="9" id="KW-1185">Reference proteome</keyword>
<comment type="subcellular location">
    <subcellularLocation>
        <location evidence="1">Endomembrane system</location>
    </subcellularLocation>
</comment>
<name>A0A0S4JAH1_BODSA</name>
<evidence type="ECO:0000313" key="9">
    <source>
        <dbReference type="Proteomes" id="UP000051952"/>
    </source>
</evidence>
<proteinExistence type="inferred from homology"/>
<dbReference type="PANTHER" id="PTHR22780">
    <property type="entry name" value="ADAPTIN, ALPHA/GAMMA/EPSILON"/>
    <property type="match status" value="1"/>
</dbReference>
<dbReference type="SUPFAM" id="SSF48371">
    <property type="entry name" value="ARM repeat"/>
    <property type="match status" value="1"/>
</dbReference>
<dbReference type="InterPro" id="IPR002553">
    <property type="entry name" value="Clathrin/coatomer_adapt-like_N"/>
</dbReference>
<dbReference type="InterPro" id="IPR028269">
    <property type="entry name" value="AP4E1_C"/>
</dbReference>
<sequence length="1055" mass="115347">MSKLHKAQTQQGHSRPFFEYIKSIGEAKSKQEEDKIVTKDLIELKKSLSDKHVDKKLLKEYVVRTFYAEMLGHNADFGHIHCVNLSSNSDLHFKRTGYLATWLCVNPEHEFMYLVVSNLQRDMKSNSFLEISSALTAASKLIRPELMTCINSDVAGLLAHSNALVRKKAVLCMHAFFRKSDGLIGDHKLFRQALCDRDPSVMGASLGLFYDVILNDVEGQRDLLPSLVLILKQIVEHRLSRDFDYHRVPAPWLQIKLLKLIAVLGADNKAMTEKCAEVLEEVIKRADSGLNIGHAVVVEAINAITSVYPVPSLIELAADAISKFLASNSSNLKYLGITALSRIVKIDRKYAQEHQGTVIACLEDADDTIRRKTLSLLIAMCNERNVEVIVQRLTKYLAGSTDQFLRRELVRNICDLAERFSAGAQWYVETMNKILDIGAEHVQQSTIQGLLKLIAEGEGEDEAEDAELRAFCVETYFAITDHSDKNIPMALYQVAAWVMGEYGFLTKRVSRSMMLDRLSDMAERVADANTRGWIVTAMMKIVAHNGSMPDNVEDAIGKLKTSRSVGLQQRCYEFQELVKMPLIMKRCLPLDGCCEEIELDEGLSFLDSLVDDALSKGARPYSKKDVRLGGNDQDGALRTDAYKTQRADVVDEDDLDAKKFETDENAEKLVIKDGSRRWGAKNLEEEAAVDQPVDSIAEPNEDHSAENGTSATGGQNTHVDPVAIDAPRKPTKNEKLMSDIFGGGKERKKKAGGASRAREARRRAEEADEATKDLTSDNTSFTRPVSMLEQQGGIAAPPAPSRRTIGGGATLTSSTAAEQQPPAAAASSSSSSKVAAKVQFNIQKQLGPDGLRFRVGVMSDQPLDRAYLTIEAPAKCVADEIKANAPGASVNGSVITFPTIPANEPVFTELALKATDYPVGGGLSAEISFGSAAGPGSARGGLPLGFTDLLRPAPLTTDQFGQAWGKHAGESKVALRFNKPLTPELLQQHIGERASLKIIQVIGKECIAAARVIPVNSLVLCHMVVDPTGVNATIRTNSKEFSDIVTKTLAAGLSA</sequence>
<dbReference type="PIRSF" id="PIRSF037097">
    <property type="entry name" value="AP4_complex_epsilon"/>
    <property type="match status" value="1"/>
</dbReference>
<dbReference type="GO" id="GO:0006886">
    <property type="term" value="P:intracellular protein transport"/>
    <property type="evidence" value="ECO:0007669"/>
    <property type="project" value="UniProtKB-UniRule"/>
</dbReference>
<evidence type="ECO:0000256" key="5">
    <source>
        <dbReference type="PIRNR" id="PIRNR037097"/>
    </source>
</evidence>
<protein>
    <recommendedName>
        <fullName evidence="5">AP-4 complex subunit epsilon</fullName>
    </recommendedName>
</protein>
<dbReference type="InterPro" id="IPR050840">
    <property type="entry name" value="Adaptor_Complx_Large_Subunit"/>
</dbReference>
<dbReference type="Pfam" id="PF14807">
    <property type="entry name" value="AP4E_app_platf"/>
    <property type="match status" value="1"/>
</dbReference>
<dbReference type="EMBL" id="CYKH01001477">
    <property type="protein sequence ID" value="CUG87244.1"/>
    <property type="molecule type" value="Genomic_DNA"/>
</dbReference>
<keyword evidence="3 5" id="KW-0653">Protein transport</keyword>
<feature type="compositionally biased region" description="Basic and acidic residues" evidence="6">
    <location>
        <begin position="756"/>
        <end position="775"/>
    </location>
</feature>
<dbReference type="GO" id="GO:0030124">
    <property type="term" value="C:AP-4 adaptor complex"/>
    <property type="evidence" value="ECO:0007669"/>
    <property type="project" value="UniProtKB-UniRule"/>
</dbReference>
<dbReference type="OrthoDB" id="29308at2759"/>
<dbReference type="Gene3D" id="1.25.10.10">
    <property type="entry name" value="Leucine-rich Repeat Variant"/>
    <property type="match status" value="1"/>
</dbReference>
<evidence type="ECO:0000256" key="2">
    <source>
        <dbReference type="ARBA" id="ARBA00022448"/>
    </source>
</evidence>
<evidence type="ECO:0000313" key="8">
    <source>
        <dbReference type="EMBL" id="CUG87244.1"/>
    </source>
</evidence>
<keyword evidence="5" id="KW-0333">Golgi apparatus</keyword>
<keyword evidence="4 5" id="KW-0472">Membrane</keyword>
<feature type="domain" description="AP-4 complex subunit epsilon-1 C-terminal" evidence="7">
    <location>
        <begin position="951"/>
        <end position="1054"/>
    </location>
</feature>
<dbReference type="InterPro" id="IPR011989">
    <property type="entry name" value="ARM-like"/>
</dbReference>
<keyword evidence="2 5" id="KW-0813">Transport</keyword>
<dbReference type="Proteomes" id="UP000051952">
    <property type="component" value="Unassembled WGS sequence"/>
</dbReference>
<accession>A0A0S4JAH1</accession>
<feature type="compositionally biased region" description="Low complexity" evidence="6">
    <location>
        <begin position="813"/>
        <end position="830"/>
    </location>
</feature>
<dbReference type="GO" id="GO:0016192">
    <property type="term" value="P:vesicle-mediated transport"/>
    <property type="evidence" value="ECO:0007669"/>
    <property type="project" value="UniProtKB-UniRule"/>
</dbReference>
<dbReference type="VEuPathDB" id="TriTrypDB:BSAL_09350"/>
<comment type="subunit">
    <text evidence="5">Adaptor protein complex 4 (AP-4) is a heterotetramer composed of two large adaptins, a medium adaptin and a small adaptin.</text>
</comment>
<comment type="function">
    <text evidence="5">Subunit of novel type of clathrin- or non-clathrin-associated protein coat involved in targeting proteins from the trans-Golgi network (TGN) to the endosomal-lysosomal system.</text>
</comment>
<dbReference type="AlphaFoldDB" id="A0A0S4JAH1"/>
<organism evidence="8 9">
    <name type="scientific">Bodo saltans</name>
    <name type="common">Flagellated protozoan</name>
    <dbReference type="NCBI Taxonomy" id="75058"/>
    <lineage>
        <taxon>Eukaryota</taxon>
        <taxon>Discoba</taxon>
        <taxon>Euglenozoa</taxon>
        <taxon>Kinetoplastea</taxon>
        <taxon>Metakinetoplastina</taxon>
        <taxon>Eubodonida</taxon>
        <taxon>Bodonidae</taxon>
        <taxon>Bodo</taxon>
    </lineage>
</organism>
<gene>
    <name evidence="8" type="ORF">BSAL_09350</name>
</gene>
<dbReference type="InterPro" id="IPR017109">
    <property type="entry name" value="AP4_complex_esu"/>
</dbReference>
<feature type="compositionally biased region" description="Basic and acidic residues" evidence="6">
    <location>
        <begin position="726"/>
        <end position="737"/>
    </location>
</feature>
<comment type="similarity">
    <text evidence="5">Belongs to the adaptor complexes large subunit family.</text>
</comment>
<feature type="region of interest" description="Disordered" evidence="6">
    <location>
        <begin position="683"/>
        <end position="830"/>
    </location>
</feature>
<dbReference type="Pfam" id="PF01602">
    <property type="entry name" value="Adaptin_N"/>
    <property type="match status" value="1"/>
</dbReference>
<dbReference type="GO" id="GO:0012505">
    <property type="term" value="C:endomembrane system"/>
    <property type="evidence" value="ECO:0007669"/>
    <property type="project" value="UniProtKB-SubCell"/>
</dbReference>
<feature type="compositionally biased region" description="Polar residues" evidence="6">
    <location>
        <begin position="706"/>
        <end position="718"/>
    </location>
</feature>